<dbReference type="GO" id="GO:0005829">
    <property type="term" value="C:cytosol"/>
    <property type="evidence" value="ECO:0007669"/>
    <property type="project" value="TreeGrafter"/>
</dbReference>
<dbReference type="GO" id="GO:0005524">
    <property type="term" value="F:ATP binding"/>
    <property type="evidence" value="ECO:0007669"/>
    <property type="project" value="UniProtKB-KW"/>
</dbReference>
<gene>
    <name evidence="13 17" type="primary">pgk</name>
    <name evidence="17" type="ORF">GR316_03145</name>
</gene>
<accession>A0A8J8MRH3</accession>
<feature type="binding site" evidence="13">
    <location>
        <position position="151"/>
    </location>
    <ligand>
        <name>substrate</name>
    </ligand>
</feature>
<evidence type="ECO:0000256" key="12">
    <source>
        <dbReference type="ARBA" id="ARBA00023152"/>
    </source>
</evidence>
<reference evidence="17" key="1">
    <citation type="submission" date="2020-01" db="EMBL/GenBank/DDBJ databases">
        <authorList>
            <person name="Yang Y."/>
            <person name="Kwon Y.M."/>
        </authorList>
    </citation>
    <scope>NUCLEOTIDE SEQUENCE</scope>
    <source>
        <strain evidence="17">PG104</strain>
    </source>
</reference>
<comment type="pathway">
    <text evidence="2 13">Carbohydrate degradation; glycolysis; pyruvate from D-glyceraldehyde 3-phosphate: step 2/5.</text>
</comment>
<evidence type="ECO:0000256" key="2">
    <source>
        <dbReference type="ARBA" id="ARBA00004838"/>
    </source>
</evidence>
<feature type="binding site" evidence="13">
    <location>
        <position position="118"/>
    </location>
    <ligand>
        <name>substrate</name>
    </ligand>
</feature>
<keyword evidence="18" id="KW-1185">Reference proteome</keyword>
<evidence type="ECO:0000256" key="6">
    <source>
        <dbReference type="ARBA" id="ARBA00016471"/>
    </source>
</evidence>
<evidence type="ECO:0000256" key="7">
    <source>
        <dbReference type="ARBA" id="ARBA00022490"/>
    </source>
</evidence>
<feature type="binding site" evidence="14">
    <location>
        <position position="36"/>
    </location>
    <ligand>
        <name>(2R)-3-phosphoglycerate</name>
        <dbReference type="ChEBI" id="CHEBI:58272"/>
    </ligand>
</feature>
<dbReference type="GO" id="GO:0043531">
    <property type="term" value="F:ADP binding"/>
    <property type="evidence" value="ECO:0007669"/>
    <property type="project" value="TreeGrafter"/>
</dbReference>
<dbReference type="UniPathway" id="UPA00109">
    <property type="reaction ID" value="UER00185"/>
</dbReference>
<dbReference type="Proteomes" id="UP000679284">
    <property type="component" value="Chromosome"/>
</dbReference>
<dbReference type="PIRSF" id="PIRSF000724">
    <property type="entry name" value="Pgk"/>
    <property type="match status" value="1"/>
</dbReference>
<evidence type="ECO:0000313" key="17">
    <source>
        <dbReference type="EMBL" id="QUS35356.1"/>
    </source>
</evidence>
<dbReference type="FunFam" id="3.40.50.1260:FF:000031">
    <property type="entry name" value="Phosphoglycerate kinase 1"/>
    <property type="match status" value="1"/>
</dbReference>
<evidence type="ECO:0000256" key="10">
    <source>
        <dbReference type="ARBA" id="ARBA00022777"/>
    </source>
</evidence>
<dbReference type="Gene3D" id="3.40.50.1260">
    <property type="entry name" value="Phosphoglycerate kinase, N-terminal domain"/>
    <property type="match status" value="2"/>
</dbReference>
<evidence type="ECO:0000256" key="1">
    <source>
        <dbReference type="ARBA" id="ARBA00000642"/>
    </source>
</evidence>
<feature type="binding site" evidence="13 14">
    <location>
        <begin position="59"/>
        <end position="62"/>
    </location>
    <ligand>
        <name>substrate</name>
    </ligand>
</feature>
<dbReference type="PRINTS" id="PR00477">
    <property type="entry name" value="PHGLYCKINASE"/>
</dbReference>
<feature type="binding site" evidence="13">
    <location>
        <position position="36"/>
    </location>
    <ligand>
        <name>substrate</name>
    </ligand>
</feature>
<feature type="binding site" evidence="13 15">
    <location>
        <position position="323"/>
    </location>
    <ligand>
        <name>ATP</name>
        <dbReference type="ChEBI" id="CHEBI:30616"/>
    </ligand>
</feature>
<dbReference type="SUPFAM" id="SSF53748">
    <property type="entry name" value="Phosphoglycerate kinase"/>
    <property type="match status" value="1"/>
</dbReference>
<dbReference type="InterPro" id="IPR015911">
    <property type="entry name" value="Phosphoglycerate_kinase_CS"/>
</dbReference>
<dbReference type="InterPro" id="IPR015824">
    <property type="entry name" value="Phosphoglycerate_kinase_N"/>
</dbReference>
<comment type="caution">
    <text evidence="13">Lacks conserved residue(s) required for the propagation of feature annotation.</text>
</comment>
<proteinExistence type="inferred from homology"/>
<dbReference type="PROSITE" id="PS00111">
    <property type="entry name" value="PGLYCERATE_KINASE"/>
    <property type="match status" value="1"/>
</dbReference>
<dbReference type="PANTHER" id="PTHR11406:SF23">
    <property type="entry name" value="PHOSPHOGLYCERATE KINASE 1, CHLOROPLASTIC-RELATED"/>
    <property type="match status" value="1"/>
</dbReference>
<dbReference type="InterPro" id="IPR001576">
    <property type="entry name" value="Phosphoglycerate_kinase"/>
</dbReference>
<keyword evidence="8 13" id="KW-0808">Transferase</keyword>
<feature type="binding site" evidence="13 15">
    <location>
        <begin position="353"/>
        <end position="356"/>
    </location>
    <ligand>
        <name>ATP</name>
        <dbReference type="ChEBI" id="CHEBI:30616"/>
    </ligand>
</feature>
<dbReference type="GO" id="GO:0006096">
    <property type="term" value="P:glycolytic process"/>
    <property type="evidence" value="ECO:0007669"/>
    <property type="project" value="UniProtKB-UniRule"/>
</dbReference>
<name>A0A8J8MRH3_9RHOB</name>
<dbReference type="PANTHER" id="PTHR11406">
    <property type="entry name" value="PHOSPHOGLYCERATE KINASE"/>
    <property type="match status" value="1"/>
</dbReference>
<dbReference type="AlphaFoldDB" id="A0A8J8MRH3"/>
<keyword evidence="7 13" id="KW-0963">Cytoplasm</keyword>
<keyword evidence="10 13" id="KW-0418">Kinase</keyword>
<dbReference type="GO" id="GO:0004618">
    <property type="term" value="F:phosphoglycerate kinase activity"/>
    <property type="evidence" value="ECO:0007669"/>
    <property type="project" value="UniProtKB-UniRule"/>
</dbReference>
<dbReference type="FunFam" id="3.40.50.1260:FF:000006">
    <property type="entry name" value="Phosphoglycerate kinase"/>
    <property type="match status" value="1"/>
</dbReference>
<dbReference type="RefSeq" id="WP_211784603.1">
    <property type="nucleotide sequence ID" value="NZ_CP047289.1"/>
</dbReference>
<dbReference type="KEGG" id="fap:GR316_03145"/>
<keyword evidence="12 13" id="KW-0324">Glycolysis</keyword>
<evidence type="ECO:0000256" key="8">
    <source>
        <dbReference type="ARBA" id="ARBA00022679"/>
    </source>
</evidence>
<sequence length="396" mass="41135">MTWKTLDDMDLQGKTVLVRVDVNVPMEDGVVTDATRIEKIVPTVRDIVQAGGLPVLLAHFGRPKGQPVPEMSLRHILPALERALGMRVNFAEDCIGDAARTAIESASEGEVVLLENTRFHAGEEKNDPELASAMAALGDIYVNDAFSAAHRAHASTEGIARMLPSAAGRLMEAELKALDAALGSPARPVVAVVGGAKVSTKLDLLGNLVGKVDHLVIGGGMANTFLVAQGIEVGKSLAERDMADTAREILAKAQAAGCEIILPLDVVVAREFKAGAASETVLAEACPPDAMILDAGPESVAHVAMAFGKAKTLIWNGPLGAFEIEPFDTATNAAAARAAELTEAGQLVSVAGGGDTVAALNKAGAAERFTYISTAGGAFLEWMEGKELPGVKALHV</sequence>
<dbReference type="Pfam" id="PF00162">
    <property type="entry name" value="PGK"/>
    <property type="match status" value="1"/>
</dbReference>
<evidence type="ECO:0000256" key="11">
    <source>
        <dbReference type="ARBA" id="ARBA00022840"/>
    </source>
</evidence>
<dbReference type="EC" id="2.7.2.3" evidence="5 13"/>
<evidence type="ECO:0000256" key="5">
    <source>
        <dbReference type="ARBA" id="ARBA00013061"/>
    </source>
</evidence>
<evidence type="ECO:0000256" key="9">
    <source>
        <dbReference type="ARBA" id="ARBA00022741"/>
    </source>
</evidence>
<dbReference type="InterPro" id="IPR036043">
    <property type="entry name" value="Phosphoglycerate_kinase_sf"/>
</dbReference>
<feature type="binding site" evidence="14">
    <location>
        <position position="151"/>
    </location>
    <ligand>
        <name>(2R)-3-phosphoglycerate</name>
        <dbReference type="ChEBI" id="CHEBI:58272"/>
    </ligand>
</feature>
<evidence type="ECO:0000256" key="14">
    <source>
        <dbReference type="PIRSR" id="PIRSR000724-1"/>
    </source>
</evidence>
<keyword evidence="9 13" id="KW-0547">Nucleotide-binding</keyword>
<evidence type="ECO:0000256" key="4">
    <source>
        <dbReference type="ARBA" id="ARBA00011245"/>
    </source>
</evidence>
<feature type="binding site" evidence="13 15">
    <location>
        <position position="201"/>
    </location>
    <ligand>
        <name>ATP</name>
        <dbReference type="ChEBI" id="CHEBI:30616"/>
    </ligand>
</feature>
<protein>
    <recommendedName>
        <fullName evidence="6 13">Phosphoglycerate kinase</fullName>
        <ecNumber evidence="5 13">2.7.2.3</ecNumber>
    </recommendedName>
</protein>
<comment type="catalytic activity">
    <reaction evidence="1 13 16">
        <text>(2R)-3-phosphoglycerate + ATP = (2R)-3-phospho-glyceroyl phosphate + ADP</text>
        <dbReference type="Rhea" id="RHEA:14801"/>
        <dbReference type="ChEBI" id="CHEBI:30616"/>
        <dbReference type="ChEBI" id="CHEBI:57604"/>
        <dbReference type="ChEBI" id="CHEBI:58272"/>
        <dbReference type="ChEBI" id="CHEBI:456216"/>
        <dbReference type="EC" id="2.7.2.3"/>
    </reaction>
</comment>
<evidence type="ECO:0000256" key="15">
    <source>
        <dbReference type="PIRSR" id="PIRSR000724-2"/>
    </source>
</evidence>
<feature type="binding site" evidence="14">
    <location>
        <position position="118"/>
    </location>
    <ligand>
        <name>(2R)-3-phosphoglycerate</name>
        <dbReference type="ChEBI" id="CHEBI:58272"/>
    </ligand>
</feature>
<dbReference type="GO" id="GO:0006094">
    <property type="term" value="P:gluconeogenesis"/>
    <property type="evidence" value="ECO:0007669"/>
    <property type="project" value="TreeGrafter"/>
</dbReference>
<dbReference type="HAMAP" id="MF_00145">
    <property type="entry name" value="Phosphoglyc_kinase"/>
    <property type="match status" value="1"/>
</dbReference>
<evidence type="ECO:0000313" key="18">
    <source>
        <dbReference type="Proteomes" id="UP000679284"/>
    </source>
</evidence>
<dbReference type="EMBL" id="CP047289">
    <property type="protein sequence ID" value="QUS35356.1"/>
    <property type="molecule type" value="Genomic_DNA"/>
</dbReference>
<evidence type="ECO:0000256" key="16">
    <source>
        <dbReference type="RuleBase" id="RU000532"/>
    </source>
</evidence>
<evidence type="ECO:0000256" key="13">
    <source>
        <dbReference type="HAMAP-Rule" id="MF_00145"/>
    </source>
</evidence>
<comment type="similarity">
    <text evidence="3 13 16">Belongs to the phosphoglycerate kinase family.</text>
</comment>
<keyword evidence="11 13" id="KW-0067">ATP-binding</keyword>
<comment type="subunit">
    <text evidence="4 13">Monomer.</text>
</comment>
<comment type="subcellular location">
    <subcellularLocation>
        <location evidence="13">Cytoplasm</location>
    </subcellularLocation>
</comment>
<feature type="binding site" evidence="13 14">
    <location>
        <begin position="21"/>
        <end position="23"/>
    </location>
    <ligand>
        <name>substrate</name>
    </ligand>
</feature>
<evidence type="ECO:0000256" key="3">
    <source>
        <dbReference type="ARBA" id="ARBA00008982"/>
    </source>
</evidence>
<organism evidence="17 18">
    <name type="scientific">Falsirhodobacter algicola</name>
    <dbReference type="NCBI Taxonomy" id="2692330"/>
    <lineage>
        <taxon>Bacteria</taxon>
        <taxon>Pseudomonadati</taxon>
        <taxon>Pseudomonadota</taxon>
        <taxon>Alphaproteobacteria</taxon>
        <taxon>Rhodobacterales</taxon>
        <taxon>Paracoccaceae</taxon>
        <taxon>Falsirhodobacter</taxon>
    </lineage>
</organism>